<dbReference type="GO" id="GO:0003677">
    <property type="term" value="F:DNA binding"/>
    <property type="evidence" value="ECO:0007669"/>
    <property type="project" value="InterPro"/>
</dbReference>
<keyword evidence="5" id="KW-1185">Reference proteome</keyword>
<evidence type="ECO:0000256" key="2">
    <source>
        <dbReference type="SAM" id="MobiDB-lite"/>
    </source>
</evidence>
<proteinExistence type="predicted"/>
<name>A0AB33AJJ7_9STRE</name>
<dbReference type="Pfam" id="PF00589">
    <property type="entry name" value="Phage_integrase"/>
    <property type="match status" value="1"/>
</dbReference>
<gene>
    <name evidence="4" type="ORF">KE3_0213</name>
</gene>
<feature type="region of interest" description="Disordered" evidence="2">
    <location>
        <begin position="1"/>
        <end position="21"/>
    </location>
</feature>
<dbReference type="GO" id="GO:0006310">
    <property type="term" value="P:DNA recombination"/>
    <property type="evidence" value="ECO:0007669"/>
    <property type="project" value="UniProtKB-KW"/>
</dbReference>
<accession>A0AB33AJJ7</accession>
<dbReference type="KEGG" id="slu:KE3_0213"/>
<dbReference type="InterPro" id="IPR011010">
    <property type="entry name" value="DNA_brk_join_enz"/>
</dbReference>
<evidence type="ECO:0000259" key="3">
    <source>
        <dbReference type="Pfam" id="PF00589"/>
    </source>
</evidence>
<dbReference type="SUPFAM" id="SSF56349">
    <property type="entry name" value="DNA breaking-rejoining enzymes"/>
    <property type="match status" value="1"/>
</dbReference>
<keyword evidence="1" id="KW-0233">DNA recombination</keyword>
<dbReference type="Proteomes" id="UP000015268">
    <property type="component" value="Chromosome"/>
</dbReference>
<sequence length="74" mass="8268">MNSIKRRHPELAPATPHKLRHTAATLAKKASRSIDEISEALTHSDQSITKTYINTKNTVKQTVGETAFRIIKKS</sequence>
<protein>
    <submittedName>
        <fullName evidence="4">Phage integrase family integrase/recombinase</fullName>
    </submittedName>
</protein>
<dbReference type="Gene3D" id="1.10.443.10">
    <property type="entry name" value="Intergrase catalytic core"/>
    <property type="match status" value="1"/>
</dbReference>
<evidence type="ECO:0000256" key="1">
    <source>
        <dbReference type="ARBA" id="ARBA00023172"/>
    </source>
</evidence>
<evidence type="ECO:0000313" key="4">
    <source>
        <dbReference type="EMBL" id="AGS04793.1"/>
    </source>
</evidence>
<evidence type="ECO:0000313" key="5">
    <source>
        <dbReference type="Proteomes" id="UP000015268"/>
    </source>
</evidence>
<dbReference type="InterPro" id="IPR002104">
    <property type="entry name" value="Integrase_catalytic"/>
</dbReference>
<dbReference type="EMBL" id="CP003025">
    <property type="protein sequence ID" value="AGS04793.1"/>
    <property type="molecule type" value="Genomic_DNA"/>
</dbReference>
<organism evidence="4 5">
    <name type="scientific">Streptococcus lutetiensis 033</name>
    <dbReference type="NCBI Taxonomy" id="1076934"/>
    <lineage>
        <taxon>Bacteria</taxon>
        <taxon>Bacillati</taxon>
        <taxon>Bacillota</taxon>
        <taxon>Bacilli</taxon>
        <taxon>Lactobacillales</taxon>
        <taxon>Streptococcaceae</taxon>
        <taxon>Streptococcus</taxon>
    </lineage>
</organism>
<dbReference type="InterPro" id="IPR013762">
    <property type="entry name" value="Integrase-like_cat_sf"/>
</dbReference>
<dbReference type="GO" id="GO:0015074">
    <property type="term" value="P:DNA integration"/>
    <property type="evidence" value="ECO:0007669"/>
    <property type="project" value="InterPro"/>
</dbReference>
<dbReference type="AlphaFoldDB" id="A0AB33AJJ7"/>
<feature type="domain" description="Tyr recombinase" evidence="3">
    <location>
        <begin position="12"/>
        <end position="56"/>
    </location>
</feature>
<reference evidence="4 5" key="1">
    <citation type="journal article" date="2013" name="BMC Microbiol.">
        <title>Dynamics of fecal microbial communities in children with diarrhea of unknown etiology and genomic analysis of associated Streptococcus lutetiensis.</title>
        <authorList>
            <person name="Jin D."/>
            <person name="Chen C."/>
            <person name="Li L."/>
            <person name="Lu S."/>
            <person name="Li Z."/>
            <person name="Zhou Z."/>
            <person name="Jing H."/>
            <person name="Xu Y."/>
            <person name="Du P."/>
            <person name="Wang H."/>
            <person name="Xiong Y."/>
            <person name="Zheng H."/>
            <person name="Bai X."/>
            <person name="Sun H."/>
            <person name="Wang L."/>
            <person name="Ye C."/>
            <person name="Gottschalk M."/>
            <person name="Xu J."/>
        </authorList>
    </citation>
    <scope>NUCLEOTIDE SEQUENCE [LARGE SCALE GENOMIC DNA]</scope>
    <source>
        <strain evidence="4 5">033</strain>
    </source>
</reference>